<dbReference type="Gene3D" id="3.30.460.90">
    <property type="match status" value="1"/>
</dbReference>
<evidence type="ECO:0000256" key="8">
    <source>
        <dbReference type="ARBA" id="ARBA00022840"/>
    </source>
</evidence>
<evidence type="ECO:0000256" key="10">
    <source>
        <dbReference type="ARBA" id="ARBA00023134"/>
    </source>
</evidence>
<evidence type="ECO:0000256" key="6">
    <source>
        <dbReference type="ARBA" id="ARBA00022723"/>
    </source>
</evidence>
<keyword evidence="15" id="KW-1185">Reference proteome</keyword>
<name>A0ABD2P354_9CUCU</name>
<dbReference type="GO" id="GO:0005524">
    <property type="term" value="F:ATP binding"/>
    <property type="evidence" value="ECO:0007669"/>
    <property type="project" value="UniProtKB-KW"/>
</dbReference>
<dbReference type="Proteomes" id="UP001516400">
    <property type="component" value="Unassembled WGS sequence"/>
</dbReference>
<dbReference type="PANTHER" id="PTHR10656:SF42">
    <property type="entry name" value="CYCLIC GMP-AMP SYNTHASE-LIKE PROTEIN-RELATED"/>
    <property type="match status" value="1"/>
</dbReference>
<dbReference type="InterPro" id="IPR024810">
    <property type="entry name" value="MAB21L/cGLR"/>
</dbReference>
<evidence type="ECO:0000256" key="3">
    <source>
        <dbReference type="ARBA" id="ARBA00008307"/>
    </source>
</evidence>
<keyword evidence="9" id="KW-0460">Magnesium</keyword>
<dbReference type="Gene3D" id="1.10.1410.40">
    <property type="match status" value="1"/>
</dbReference>
<evidence type="ECO:0000313" key="14">
    <source>
        <dbReference type="EMBL" id="KAL3285035.1"/>
    </source>
</evidence>
<keyword evidence="8" id="KW-0067">ATP-binding</keyword>
<keyword evidence="10" id="KW-0342">GTP-binding</keyword>
<keyword evidence="7" id="KW-0547">Nucleotide-binding</keyword>
<evidence type="ECO:0000256" key="4">
    <source>
        <dbReference type="ARBA" id="ARBA00022679"/>
    </source>
</evidence>
<dbReference type="Pfam" id="PF03281">
    <property type="entry name" value="Mab-21"/>
    <property type="match status" value="1"/>
</dbReference>
<evidence type="ECO:0000256" key="7">
    <source>
        <dbReference type="ARBA" id="ARBA00022741"/>
    </source>
</evidence>
<comment type="similarity">
    <text evidence="3">Belongs to the mab-21 family.</text>
</comment>
<dbReference type="EMBL" id="JABFTP020000165">
    <property type="protein sequence ID" value="KAL3285035.1"/>
    <property type="molecule type" value="Genomic_DNA"/>
</dbReference>
<evidence type="ECO:0000259" key="13">
    <source>
        <dbReference type="Pfam" id="PF20266"/>
    </source>
</evidence>
<dbReference type="InterPro" id="IPR046906">
    <property type="entry name" value="Mab-21_HhH/H2TH-like"/>
</dbReference>
<evidence type="ECO:0008006" key="16">
    <source>
        <dbReference type="Google" id="ProtNLM"/>
    </source>
</evidence>
<comment type="cofactor">
    <cofactor evidence="1">
        <name>Mn(2+)</name>
        <dbReference type="ChEBI" id="CHEBI:29035"/>
    </cofactor>
</comment>
<evidence type="ECO:0000256" key="2">
    <source>
        <dbReference type="ARBA" id="ARBA00001946"/>
    </source>
</evidence>
<sequence>MISPDLETDRKKYNVLEPILHKINADIVTISDEQKSRSQAIMETVVRLFIDEMKSLDVMFARMFRKILYGGSYYDGLKIKDADEFDIDLALALPKAADPCLEVSSDNGFVNVKLEKYESFKRQRQLAVDYSILSLFLYFQENGEVLDSDNYLLTDKFRAWFESLIHNATNNIIEYKKCPYKFTVHKGGPAFTLHINVNYSHRIDVDLVPSIIFSEEKWPGPPFRQNRTAKKDFLIVPKPFHDYGPLSWRLSFQEQESEIIRGKDRLKCVVRLLKLLRDVQGQDLIASYYIKTVFMWLLQYTDEAFWKRDSLSYTFMMGLKYYSKMLDEKTIPYYWNDRNNLLNTGKNVTIYQCSQRIKRIIARIERNLDSNEIATVLDEYFVLGKLRIINYKQYPKCRKSGKSRKGNEIMKRTDILRDLRNEGCNSINAQFYS</sequence>
<dbReference type="Pfam" id="PF20266">
    <property type="entry name" value="Mab-21_C"/>
    <property type="match status" value="1"/>
</dbReference>
<organism evidence="14 15">
    <name type="scientific">Cryptolaemus montrouzieri</name>
    <dbReference type="NCBI Taxonomy" id="559131"/>
    <lineage>
        <taxon>Eukaryota</taxon>
        <taxon>Metazoa</taxon>
        <taxon>Ecdysozoa</taxon>
        <taxon>Arthropoda</taxon>
        <taxon>Hexapoda</taxon>
        <taxon>Insecta</taxon>
        <taxon>Pterygota</taxon>
        <taxon>Neoptera</taxon>
        <taxon>Endopterygota</taxon>
        <taxon>Coleoptera</taxon>
        <taxon>Polyphaga</taxon>
        <taxon>Cucujiformia</taxon>
        <taxon>Coccinelloidea</taxon>
        <taxon>Coccinellidae</taxon>
        <taxon>Scymninae</taxon>
        <taxon>Scymnini</taxon>
        <taxon>Cryptolaemus</taxon>
    </lineage>
</organism>
<keyword evidence="4" id="KW-0808">Transferase</keyword>
<evidence type="ECO:0000256" key="9">
    <source>
        <dbReference type="ARBA" id="ARBA00022842"/>
    </source>
</evidence>
<evidence type="ECO:0000256" key="5">
    <source>
        <dbReference type="ARBA" id="ARBA00022695"/>
    </source>
</evidence>
<dbReference type="AlphaFoldDB" id="A0ABD2P354"/>
<evidence type="ECO:0000256" key="1">
    <source>
        <dbReference type="ARBA" id="ARBA00001936"/>
    </source>
</evidence>
<protein>
    <recommendedName>
        <fullName evidence="16">Cyclic GMP-AMP synthase</fullName>
    </recommendedName>
</protein>
<keyword evidence="5" id="KW-0548">Nucleotidyltransferase</keyword>
<dbReference type="GO" id="GO:0005525">
    <property type="term" value="F:GTP binding"/>
    <property type="evidence" value="ECO:0007669"/>
    <property type="project" value="UniProtKB-KW"/>
</dbReference>
<dbReference type="PANTHER" id="PTHR10656">
    <property type="entry name" value="CELL FATE DETERMINING PROTEIN MAB21-RELATED"/>
    <property type="match status" value="1"/>
</dbReference>
<proteinExistence type="inferred from homology"/>
<keyword evidence="6" id="KW-0479">Metal-binding</keyword>
<evidence type="ECO:0000256" key="11">
    <source>
        <dbReference type="ARBA" id="ARBA00023211"/>
    </source>
</evidence>
<feature type="domain" description="Mab-21-like nucleotidyltransferase" evidence="12">
    <location>
        <begin position="73"/>
        <end position="261"/>
    </location>
</feature>
<evidence type="ECO:0000259" key="12">
    <source>
        <dbReference type="Pfam" id="PF03281"/>
    </source>
</evidence>
<comment type="caution">
    <text evidence="14">The sequence shown here is derived from an EMBL/GenBank/DDBJ whole genome shotgun (WGS) entry which is preliminary data.</text>
</comment>
<reference evidence="14 15" key="1">
    <citation type="journal article" date="2021" name="BMC Biol.">
        <title>Horizontally acquired antibacterial genes associated with adaptive radiation of ladybird beetles.</title>
        <authorList>
            <person name="Li H.S."/>
            <person name="Tang X.F."/>
            <person name="Huang Y.H."/>
            <person name="Xu Z.Y."/>
            <person name="Chen M.L."/>
            <person name="Du X.Y."/>
            <person name="Qiu B.Y."/>
            <person name="Chen P.T."/>
            <person name="Zhang W."/>
            <person name="Slipinski A."/>
            <person name="Escalona H.E."/>
            <person name="Waterhouse R.M."/>
            <person name="Zwick A."/>
            <person name="Pang H."/>
        </authorList>
    </citation>
    <scope>NUCLEOTIDE SEQUENCE [LARGE SCALE GENOMIC DNA]</scope>
    <source>
        <strain evidence="14">SYSU2018</strain>
    </source>
</reference>
<evidence type="ECO:0000313" key="15">
    <source>
        <dbReference type="Proteomes" id="UP001516400"/>
    </source>
</evidence>
<keyword evidence="11" id="KW-0464">Manganese</keyword>
<comment type="cofactor">
    <cofactor evidence="2">
        <name>Mg(2+)</name>
        <dbReference type="ChEBI" id="CHEBI:18420"/>
    </cofactor>
</comment>
<gene>
    <name evidence="14" type="ORF">HHI36_019162</name>
</gene>
<dbReference type="InterPro" id="IPR046903">
    <property type="entry name" value="Mab-21-like_nuc_Trfase"/>
</dbReference>
<dbReference type="GO" id="GO:0046872">
    <property type="term" value="F:metal ion binding"/>
    <property type="evidence" value="ECO:0007669"/>
    <property type="project" value="UniProtKB-KW"/>
</dbReference>
<dbReference type="SMART" id="SM01265">
    <property type="entry name" value="Mab-21"/>
    <property type="match status" value="1"/>
</dbReference>
<dbReference type="GO" id="GO:0016779">
    <property type="term" value="F:nucleotidyltransferase activity"/>
    <property type="evidence" value="ECO:0007669"/>
    <property type="project" value="UniProtKB-KW"/>
</dbReference>
<accession>A0ABD2P354</accession>
<feature type="domain" description="Mab-21-like HhH/H2TH-like" evidence="13">
    <location>
        <begin position="267"/>
        <end position="358"/>
    </location>
</feature>